<dbReference type="Proteomes" id="UP000317663">
    <property type="component" value="Unassembled WGS sequence"/>
</dbReference>
<evidence type="ECO:0000313" key="2">
    <source>
        <dbReference type="EMBL" id="TPG55419.1"/>
    </source>
</evidence>
<keyword evidence="1" id="KW-0732">Signal</keyword>
<evidence type="ECO:0000256" key="1">
    <source>
        <dbReference type="SAM" id="SignalP"/>
    </source>
</evidence>
<comment type="caution">
    <text evidence="2">The sequence shown here is derived from an EMBL/GenBank/DDBJ whole genome shotgun (WGS) entry which is preliminary data.</text>
</comment>
<proteinExistence type="predicted"/>
<gene>
    <name evidence="2" type="ORF">EAH77_23655</name>
</gene>
<reference evidence="2 3" key="1">
    <citation type="journal article" date="2019" name="Environ. Microbiol.">
        <title>Species interactions and distinct microbial communities in high Arctic permafrost affected cryosols are associated with the CH4 and CO2 gas fluxes.</title>
        <authorList>
            <person name="Altshuler I."/>
            <person name="Hamel J."/>
            <person name="Turney S."/>
            <person name="Magnuson E."/>
            <person name="Levesque R."/>
            <person name="Greer C."/>
            <person name="Whyte L.G."/>
        </authorList>
    </citation>
    <scope>NUCLEOTIDE SEQUENCE [LARGE SCALE GENOMIC DNA]</scope>
    <source>
        <strain evidence="2 3">E4</strain>
    </source>
</reference>
<sequence length="118" mass="13322">MKIKKIFILATLCYSVSGMAAFNDNESKQLSEIDMKSESIVTDIVKKLDKAVSVQVSNNPEKKEQILALRVAWDVTTQKKCQLETFESKGTDSEISTTNSCLLKGYQMEIDYFNNMLP</sequence>
<feature type="signal peptide" evidence="1">
    <location>
        <begin position="1"/>
        <end position="20"/>
    </location>
</feature>
<dbReference type="EMBL" id="RCZD01000019">
    <property type="protein sequence ID" value="TPG55419.1"/>
    <property type="molecule type" value="Genomic_DNA"/>
</dbReference>
<evidence type="ECO:0008006" key="4">
    <source>
        <dbReference type="Google" id="ProtNLM"/>
    </source>
</evidence>
<feature type="chain" id="PRO_5021401300" description="DUF1311 domain-containing protein" evidence="1">
    <location>
        <begin position="21"/>
        <end position="118"/>
    </location>
</feature>
<protein>
    <recommendedName>
        <fullName evidence="4">DUF1311 domain-containing protein</fullName>
    </recommendedName>
</protein>
<name>A0A502G0X0_9GAMM</name>
<organism evidence="2 3">
    <name type="scientific">Ewingella americana</name>
    <dbReference type="NCBI Taxonomy" id="41202"/>
    <lineage>
        <taxon>Bacteria</taxon>
        <taxon>Pseudomonadati</taxon>
        <taxon>Pseudomonadota</taxon>
        <taxon>Gammaproteobacteria</taxon>
        <taxon>Enterobacterales</taxon>
        <taxon>Yersiniaceae</taxon>
        <taxon>Ewingella</taxon>
    </lineage>
</organism>
<dbReference type="OrthoDB" id="6630860at2"/>
<keyword evidence="3" id="KW-1185">Reference proteome</keyword>
<evidence type="ECO:0000313" key="3">
    <source>
        <dbReference type="Proteomes" id="UP000317663"/>
    </source>
</evidence>
<dbReference type="RefSeq" id="WP_140475642.1">
    <property type="nucleotide sequence ID" value="NZ_RCZD01000019.1"/>
</dbReference>
<dbReference type="AlphaFoldDB" id="A0A502G0X0"/>
<accession>A0A502G0X0</accession>